<evidence type="ECO:0000313" key="1">
    <source>
        <dbReference type="EMBL" id="QDT36046.1"/>
    </source>
</evidence>
<dbReference type="Proteomes" id="UP000317318">
    <property type="component" value="Chromosome"/>
</dbReference>
<dbReference type="KEGG" id="svp:Pan189_04010"/>
<proteinExistence type="predicted"/>
<dbReference type="InterPro" id="IPR030934">
    <property type="entry name" value="Intein_C"/>
</dbReference>
<dbReference type="AlphaFoldDB" id="A0A517QWK2"/>
<accession>A0A517QWK2</accession>
<protein>
    <submittedName>
        <fullName evidence="1">Uncharacterized protein</fullName>
    </submittedName>
</protein>
<dbReference type="InterPro" id="IPR036844">
    <property type="entry name" value="Hint_dom_sf"/>
</dbReference>
<dbReference type="Gene3D" id="2.170.16.10">
    <property type="entry name" value="Hedgehog/Intein (Hint) domain"/>
    <property type="match status" value="1"/>
</dbReference>
<gene>
    <name evidence="1" type="ORF">Pan189_04010</name>
</gene>
<dbReference type="SUPFAM" id="SSF51294">
    <property type="entry name" value="Hedgehog/intein (Hint) domain"/>
    <property type="match status" value="1"/>
</dbReference>
<dbReference type="RefSeq" id="WP_145362281.1">
    <property type="nucleotide sequence ID" value="NZ_CP036268.1"/>
</dbReference>
<keyword evidence="2" id="KW-1185">Reference proteome</keyword>
<sequence length="374" mass="40455">MSRSRSEPPVFRWLWLVGCLTISAGLALQGLGFGLSAGPAPALAASTVEGPAEPFSRPIEDIRLGHRVLGENPLAEEVEHGPEPDASWRAVTLKLDDLTVELLRPRTWLEAHDASVGSHVDLDMPELGAFGAAEVIAIAACPPIEAGAGHVVTGRFVHTSDAPLINLTVEGDDTPTGVTANHPYWSVDRQDFIPAGDLNIGEQVDTLHGPRLITAITPRGPPETVYNLEVLGQHVYRAGDAGVLVHNTCNQEILFSQPNMKPRFRIDGPNPLIRGRSVADVAADLRSGKLKPDDVTVYFFRHKGKYYTANNRTLAALALAGKKPTKTLQVRTTKKLRKAIEKMETLGGSGRVIPVTELRDGGRWLFDILLPIAD</sequence>
<organism evidence="1 2">
    <name type="scientific">Stratiformator vulcanicus</name>
    <dbReference type="NCBI Taxonomy" id="2527980"/>
    <lineage>
        <taxon>Bacteria</taxon>
        <taxon>Pseudomonadati</taxon>
        <taxon>Planctomycetota</taxon>
        <taxon>Planctomycetia</taxon>
        <taxon>Planctomycetales</taxon>
        <taxon>Planctomycetaceae</taxon>
        <taxon>Stratiformator</taxon>
    </lineage>
</organism>
<dbReference type="PROSITE" id="PS50818">
    <property type="entry name" value="INTEIN_C_TER"/>
    <property type="match status" value="1"/>
</dbReference>
<dbReference type="OrthoDB" id="271912at2"/>
<dbReference type="EMBL" id="CP036268">
    <property type="protein sequence ID" value="QDT36046.1"/>
    <property type="molecule type" value="Genomic_DNA"/>
</dbReference>
<name>A0A517QWK2_9PLAN</name>
<reference evidence="1 2" key="1">
    <citation type="submission" date="2019-02" db="EMBL/GenBank/DDBJ databases">
        <title>Deep-cultivation of Planctomycetes and their phenomic and genomic characterization uncovers novel biology.</title>
        <authorList>
            <person name="Wiegand S."/>
            <person name="Jogler M."/>
            <person name="Boedeker C."/>
            <person name="Pinto D."/>
            <person name="Vollmers J."/>
            <person name="Rivas-Marin E."/>
            <person name="Kohn T."/>
            <person name="Peeters S.H."/>
            <person name="Heuer A."/>
            <person name="Rast P."/>
            <person name="Oberbeckmann S."/>
            <person name="Bunk B."/>
            <person name="Jeske O."/>
            <person name="Meyerdierks A."/>
            <person name="Storesund J.E."/>
            <person name="Kallscheuer N."/>
            <person name="Luecker S."/>
            <person name="Lage O.M."/>
            <person name="Pohl T."/>
            <person name="Merkel B.J."/>
            <person name="Hornburger P."/>
            <person name="Mueller R.-W."/>
            <person name="Bruemmer F."/>
            <person name="Labrenz M."/>
            <person name="Spormann A.M."/>
            <person name="Op den Camp H."/>
            <person name="Overmann J."/>
            <person name="Amann R."/>
            <person name="Jetten M.S.M."/>
            <person name="Mascher T."/>
            <person name="Medema M.H."/>
            <person name="Devos D.P."/>
            <person name="Kaster A.-K."/>
            <person name="Ovreas L."/>
            <person name="Rohde M."/>
            <person name="Galperin M.Y."/>
            <person name="Jogler C."/>
        </authorList>
    </citation>
    <scope>NUCLEOTIDE SEQUENCE [LARGE SCALE GENOMIC DNA]</scope>
    <source>
        <strain evidence="1 2">Pan189</strain>
    </source>
</reference>
<evidence type="ECO:0000313" key="2">
    <source>
        <dbReference type="Proteomes" id="UP000317318"/>
    </source>
</evidence>